<proteinExistence type="inferred from homology"/>
<dbReference type="InterPro" id="IPR058163">
    <property type="entry name" value="LysR-type_TF_proteobact-type"/>
</dbReference>
<dbReference type="InterPro" id="IPR036390">
    <property type="entry name" value="WH_DNA-bd_sf"/>
</dbReference>
<dbReference type="RefSeq" id="WP_094819890.1">
    <property type="nucleotide sequence ID" value="NZ_NEVO01000002.1"/>
</dbReference>
<feature type="domain" description="HTH lysR-type" evidence="5">
    <location>
        <begin position="1"/>
        <end position="60"/>
    </location>
</feature>
<comment type="similarity">
    <text evidence="1">Belongs to the LysR transcriptional regulatory family.</text>
</comment>
<gene>
    <name evidence="6" type="ORF">CAL20_03365</name>
</gene>
<dbReference type="Proteomes" id="UP000216885">
    <property type="component" value="Unassembled WGS sequence"/>
</dbReference>
<accession>A0A261UTI3</accession>
<dbReference type="SUPFAM" id="SSF46785">
    <property type="entry name" value="Winged helix' DNA-binding domain"/>
    <property type="match status" value="1"/>
</dbReference>
<evidence type="ECO:0000313" key="6">
    <source>
        <dbReference type="EMBL" id="OZI64931.1"/>
    </source>
</evidence>
<name>A0A261UTI3_9BORD</name>
<dbReference type="Gene3D" id="3.40.190.290">
    <property type="match status" value="1"/>
</dbReference>
<dbReference type="FunFam" id="1.10.10.10:FF:000001">
    <property type="entry name" value="LysR family transcriptional regulator"/>
    <property type="match status" value="1"/>
</dbReference>
<evidence type="ECO:0000256" key="1">
    <source>
        <dbReference type="ARBA" id="ARBA00009437"/>
    </source>
</evidence>
<dbReference type="PANTHER" id="PTHR30537">
    <property type="entry name" value="HTH-TYPE TRANSCRIPTIONAL REGULATOR"/>
    <property type="match status" value="1"/>
</dbReference>
<evidence type="ECO:0000256" key="2">
    <source>
        <dbReference type="ARBA" id="ARBA00023015"/>
    </source>
</evidence>
<dbReference type="OrthoDB" id="116299at2"/>
<dbReference type="GO" id="GO:0043565">
    <property type="term" value="F:sequence-specific DNA binding"/>
    <property type="evidence" value="ECO:0007669"/>
    <property type="project" value="TreeGrafter"/>
</dbReference>
<reference evidence="6 7" key="1">
    <citation type="submission" date="2017-05" db="EMBL/GenBank/DDBJ databases">
        <title>Complete and WGS of Bordetella genogroups.</title>
        <authorList>
            <person name="Spilker T."/>
            <person name="LiPuma J."/>
        </authorList>
    </citation>
    <scope>NUCLEOTIDE SEQUENCE [LARGE SCALE GENOMIC DNA]</scope>
    <source>
        <strain evidence="6 7">AU9919</strain>
    </source>
</reference>
<dbReference type="Gene3D" id="1.10.10.10">
    <property type="entry name" value="Winged helix-like DNA-binding domain superfamily/Winged helix DNA-binding domain"/>
    <property type="match status" value="1"/>
</dbReference>
<dbReference type="CDD" id="cd08422">
    <property type="entry name" value="PBP2_CrgA_like"/>
    <property type="match status" value="1"/>
</dbReference>
<protein>
    <submittedName>
        <fullName evidence="6">LysR family transcriptional regulator</fullName>
    </submittedName>
</protein>
<organism evidence="6 7">
    <name type="scientific">Bordetella genomosp. 4</name>
    <dbReference type="NCBI Taxonomy" id="463044"/>
    <lineage>
        <taxon>Bacteria</taxon>
        <taxon>Pseudomonadati</taxon>
        <taxon>Pseudomonadota</taxon>
        <taxon>Betaproteobacteria</taxon>
        <taxon>Burkholderiales</taxon>
        <taxon>Alcaligenaceae</taxon>
        <taxon>Bordetella</taxon>
    </lineage>
</organism>
<dbReference type="PROSITE" id="PS50931">
    <property type="entry name" value="HTH_LYSR"/>
    <property type="match status" value="1"/>
</dbReference>
<keyword evidence="7" id="KW-1185">Reference proteome</keyword>
<dbReference type="Pfam" id="PF03466">
    <property type="entry name" value="LysR_substrate"/>
    <property type="match status" value="1"/>
</dbReference>
<evidence type="ECO:0000256" key="4">
    <source>
        <dbReference type="ARBA" id="ARBA00023163"/>
    </source>
</evidence>
<keyword evidence="3" id="KW-0238">DNA-binding</keyword>
<dbReference type="SUPFAM" id="SSF53850">
    <property type="entry name" value="Periplasmic binding protein-like II"/>
    <property type="match status" value="1"/>
</dbReference>
<dbReference type="EMBL" id="NEVQ01000003">
    <property type="protein sequence ID" value="OZI64931.1"/>
    <property type="molecule type" value="Genomic_DNA"/>
</dbReference>
<evidence type="ECO:0000256" key="3">
    <source>
        <dbReference type="ARBA" id="ARBA00023125"/>
    </source>
</evidence>
<sequence>MDIQLNDIALFVEVAKRKNFSHAAEALNIPASTLSRRVSDLEHNIGMKLLNRSTRRIDLTEAGLMYFERCRPIIEEVRVAHDQLLDMAAQPKGRLRVSMPSSLAQLFLPAVIQGFRAQYPDIECDFDLNMQPIDPISNPFDLVLRFGRQPDSNLVARQIVLLEHRLYASPQYLALHGTPRSPADLGHHECLRPAMSEAYSYWVLHSGDKVERVAVSGRVAANNVSMLSRLAGQGLGIAPLLYFDTIGQPIQNKGLVPVLPDWALTPIPLFALLPSRTIPAKTRAFLDFIQPRLTDPGSWAIPDAA</sequence>
<dbReference type="InterPro" id="IPR036388">
    <property type="entry name" value="WH-like_DNA-bd_sf"/>
</dbReference>
<keyword evidence="2" id="KW-0805">Transcription regulation</keyword>
<dbReference type="InterPro" id="IPR000847">
    <property type="entry name" value="LysR_HTH_N"/>
</dbReference>
<dbReference type="PANTHER" id="PTHR30537:SF5">
    <property type="entry name" value="HTH-TYPE TRANSCRIPTIONAL ACTIVATOR TTDR-RELATED"/>
    <property type="match status" value="1"/>
</dbReference>
<evidence type="ECO:0000259" key="5">
    <source>
        <dbReference type="PROSITE" id="PS50931"/>
    </source>
</evidence>
<dbReference type="GO" id="GO:0006351">
    <property type="term" value="P:DNA-templated transcription"/>
    <property type="evidence" value="ECO:0007669"/>
    <property type="project" value="TreeGrafter"/>
</dbReference>
<comment type="caution">
    <text evidence="6">The sequence shown here is derived from an EMBL/GenBank/DDBJ whole genome shotgun (WGS) entry which is preliminary data.</text>
</comment>
<dbReference type="GO" id="GO:0003700">
    <property type="term" value="F:DNA-binding transcription factor activity"/>
    <property type="evidence" value="ECO:0007669"/>
    <property type="project" value="InterPro"/>
</dbReference>
<evidence type="ECO:0000313" key="7">
    <source>
        <dbReference type="Proteomes" id="UP000216885"/>
    </source>
</evidence>
<dbReference type="InterPro" id="IPR005119">
    <property type="entry name" value="LysR_subst-bd"/>
</dbReference>
<keyword evidence="4" id="KW-0804">Transcription</keyword>
<dbReference type="Pfam" id="PF00126">
    <property type="entry name" value="HTH_1"/>
    <property type="match status" value="1"/>
</dbReference>
<dbReference type="AlphaFoldDB" id="A0A261UTI3"/>